<keyword evidence="3" id="KW-1185">Reference proteome</keyword>
<feature type="non-terminal residue" evidence="2">
    <location>
        <position position="1"/>
    </location>
</feature>
<feature type="non-terminal residue" evidence="2">
    <location>
        <position position="75"/>
    </location>
</feature>
<feature type="region of interest" description="Disordered" evidence="1">
    <location>
        <begin position="1"/>
        <end position="75"/>
    </location>
</feature>
<comment type="caution">
    <text evidence="2">The sequence shown here is derived from an EMBL/GenBank/DDBJ whole genome shotgun (WGS) entry which is preliminary data.</text>
</comment>
<protein>
    <submittedName>
        <fullName evidence="2">Uncharacterized protein</fullName>
    </submittedName>
</protein>
<sequence>LDRTSFRTQNSSKHHENRQASHQDSDIFASQSSSDEEEETRRPTTIVDCSQSRITSVSSANRDKNHNSSNSFNAL</sequence>
<dbReference type="EMBL" id="JAMKFB020000002">
    <property type="protein sequence ID" value="KAL0200610.1"/>
    <property type="molecule type" value="Genomic_DNA"/>
</dbReference>
<reference evidence="2 3" key="1">
    <citation type="submission" date="2024-05" db="EMBL/GenBank/DDBJ databases">
        <title>Genome sequencing and assembly of Indian major carp, Cirrhinus mrigala (Hamilton, 1822).</title>
        <authorList>
            <person name="Mohindra V."/>
            <person name="Chowdhury L.M."/>
            <person name="Lal K."/>
            <person name="Jena J.K."/>
        </authorList>
    </citation>
    <scope>NUCLEOTIDE SEQUENCE [LARGE SCALE GENOMIC DNA]</scope>
    <source>
        <strain evidence="2">CM1030</strain>
        <tissue evidence="2">Blood</tissue>
    </source>
</reference>
<dbReference type="Proteomes" id="UP001529510">
    <property type="component" value="Unassembled WGS sequence"/>
</dbReference>
<gene>
    <name evidence="2" type="ORF">M9458_003797</name>
</gene>
<feature type="compositionally biased region" description="Polar residues" evidence="1">
    <location>
        <begin position="1"/>
        <end position="11"/>
    </location>
</feature>
<evidence type="ECO:0000313" key="3">
    <source>
        <dbReference type="Proteomes" id="UP001529510"/>
    </source>
</evidence>
<feature type="compositionally biased region" description="Basic and acidic residues" evidence="1">
    <location>
        <begin position="13"/>
        <end position="25"/>
    </location>
</feature>
<organism evidence="2 3">
    <name type="scientific">Cirrhinus mrigala</name>
    <name type="common">Mrigala</name>
    <dbReference type="NCBI Taxonomy" id="683832"/>
    <lineage>
        <taxon>Eukaryota</taxon>
        <taxon>Metazoa</taxon>
        <taxon>Chordata</taxon>
        <taxon>Craniata</taxon>
        <taxon>Vertebrata</taxon>
        <taxon>Euteleostomi</taxon>
        <taxon>Actinopterygii</taxon>
        <taxon>Neopterygii</taxon>
        <taxon>Teleostei</taxon>
        <taxon>Ostariophysi</taxon>
        <taxon>Cypriniformes</taxon>
        <taxon>Cyprinidae</taxon>
        <taxon>Labeoninae</taxon>
        <taxon>Labeonini</taxon>
        <taxon>Cirrhinus</taxon>
    </lineage>
</organism>
<name>A0ABD0RQ16_CIRMR</name>
<feature type="compositionally biased region" description="Polar residues" evidence="1">
    <location>
        <begin position="47"/>
        <end position="60"/>
    </location>
</feature>
<evidence type="ECO:0000256" key="1">
    <source>
        <dbReference type="SAM" id="MobiDB-lite"/>
    </source>
</evidence>
<proteinExistence type="predicted"/>
<dbReference type="AlphaFoldDB" id="A0ABD0RQ16"/>
<accession>A0ABD0RQ16</accession>
<evidence type="ECO:0000313" key="2">
    <source>
        <dbReference type="EMBL" id="KAL0200610.1"/>
    </source>
</evidence>